<dbReference type="GO" id="GO:0051301">
    <property type="term" value="P:cell division"/>
    <property type="evidence" value="ECO:0007669"/>
    <property type="project" value="UniProtKB-UniRule"/>
</dbReference>
<dbReference type="SUPFAM" id="SSF56349">
    <property type="entry name" value="DNA breaking-rejoining enzymes"/>
    <property type="match status" value="1"/>
</dbReference>
<feature type="active site" evidence="11">
    <location>
        <position position="241"/>
    </location>
</feature>
<organism evidence="14 15">
    <name type="scientific">Actinobacillus porcitonsillarum</name>
    <dbReference type="NCBI Taxonomy" id="189834"/>
    <lineage>
        <taxon>Bacteria</taxon>
        <taxon>Pseudomonadati</taxon>
        <taxon>Pseudomonadota</taxon>
        <taxon>Gammaproteobacteria</taxon>
        <taxon>Pasteurellales</taxon>
        <taxon>Pasteurellaceae</taxon>
        <taxon>Actinobacillus</taxon>
    </lineage>
</organism>
<feature type="active site" evidence="11">
    <location>
        <position position="149"/>
    </location>
</feature>
<evidence type="ECO:0000259" key="13">
    <source>
        <dbReference type="PROSITE" id="PS51900"/>
    </source>
</evidence>
<evidence type="ECO:0000256" key="9">
    <source>
        <dbReference type="ARBA" id="ARBA00023172"/>
    </source>
</evidence>
<comment type="subunit">
    <text evidence="11">Forms a cyclic heterotetrameric complex composed of two molecules of XerC and two molecules of XerD.</text>
</comment>
<dbReference type="HAMAP" id="MF_01808">
    <property type="entry name" value="Recomb_XerC_XerD"/>
    <property type="match status" value="1"/>
</dbReference>
<dbReference type="GO" id="GO:0005737">
    <property type="term" value="C:cytoplasm"/>
    <property type="evidence" value="ECO:0007669"/>
    <property type="project" value="UniProtKB-SubCell"/>
</dbReference>
<evidence type="ECO:0000256" key="2">
    <source>
        <dbReference type="ARBA" id="ARBA00006657"/>
    </source>
</evidence>
<keyword evidence="7 11" id="KW-0229">DNA integration</keyword>
<dbReference type="EMBL" id="CP029206">
    <property type="protein sequence ID" value="AWI50275.1"/>
    <property type="molecule type" value="Genomic_DNA"/>
</dbReference>
<evidence type="ECO:0000256" key="6">
    <source>
        <dbReference type="ARBA" id="ARBA00022829"/>
    </source>
</evidence>
<dbReference type="Proteomes" id="UP000244920">
    <property type="component" value="Chromosome"/>
</dbReference>
<keyword evidence="9 11" id="KW-0233">DNA recombination</keyword>
<dbReference type="GO" id="GO:0006313">
    <property type="term" value="P:DNA transposition"/>
    <property type="evidence" value="ECO:0007669"/>
    <property type="project" value="UniProtKB-UniRule"/>
</dbReference>
<dbReference type="RefSeq" id="WP_108922740.1">
    <property type="nucleotide sequence ID" value="NZ_CP029206.1"/>
</dbReference>
<evidence type="ECO:0000256" key="11">
    <source>
        <dbReference type="HAMAP-Rule" id="MF_01808"/>
    </source>
</evidence>
<reference evidence="15" key="1">
    <citation type="submission" date="2018-05" db="EMBL/GenBank/DDBJ databases">
        <title>Complete genome sequence of Actinobacillus porcitonsillarum reference strain 9953L55 (CCUG 46996).</title>
        <authorList>
            <person name="Dona V."/>
            <person name="Perreten V."/>
        </authorList>
    </citation>
    <scope>NUCLEOTIDE SEQUENCE [LARGE SCALE GENOMIC DNA]</scope>
    <source>
        <strain evidence="15">9953L55</strain>
    </source>
</reference>
<dbReference type="InterPro" id="IPR023009">
    <property type="entry name" value="Tyrosine_recombinase_XerC/XerD"/>
</dbReference>
<dbReference type="InterPro" id="IPR011931">
    <property type="entry name" value="Recomb_XerC"/>
</dbReference>
<evidence type="ECO:0000259" key="12">
    <source>
        <dbReference type="PROSITE" id="PS51898"/>
    </source>
</evidence>
<dbReference type="NCBIfam" id="TIGR02224">
    <property type="entry name" value="recomb_XerC"/>
    <property type="match status" value="1"/>
</dbReference>
<dbReference type="PROSITE" id="PS51900">
    <property type="entry name" value="CB"/>
    <property type="match status" value="1"/>
</dbReference>
<name>A0A2U8FH58_9PAST</name>
<dbReference type="Gene3D" id="1.10.443.10">
    <property type="entry name" value="Intergrase catalytic core"/>
    <property type="match status" value="1"/>
</dbReference>
<dbReference type="InterPro" id="IPR004107">
    <property type="entry name" value="Integrase_SAM-like_N"/>
</dbReference>
<feature type="domain" description="Core-binding (CB)" evidence="13">
    <location>
        <begin position="3"/>
        <end position="89"/>
    </location>
</feature>
<evidence type="ECO:0000313" key="15">
    <source>
        <dbReference type="Proteomes" id="UP000244920"/>
    </source>
</evidence>
<dbReference type="PROSITE" id="PS51898">
    <property type="entry name" value="TYR_RECOMBINASE"/>
    <property type="match status" value="1"/>
</dbReference>
<dbReference type="PANTHER" id="PTHR30349">
    <property type="entry name" value="PHAGE INTEGRASE-RELATED"/>
    <property type="match status" value="1"/>
</dbReference>
<feature type="active site" evidence="11">
    <location>
        <position position="173"/>
    </location>
</feature>
<dbReference type="InterPro" id="IPR011010">
    <property type="entry name" value="DNA_brk_join_enz"/>
</dbReference>
<evidence type="ECO:0000256" key="10">
    <source>
        <dbReference type="ARBA" id="ARBA00023306"/>
    </source>
</evidence>
<dbReference type="GO" id="GO:0007059">
    <property type="term" value="P:chromosome segregation"/>
    <property type="evidence" value="ECO:0007669"/>
    <property type="project" value="UniProtKB-UniRule"/>
</dbReference>
<dbReference type="CDD" id="cd00798">
    <property type="entry name" value="INT_XerDC_C"/>
    <property type="match status" value="1"/>
</dbReference>
<dbReference type="AlphaFoldDB" id="A0A2U8FH58"/>
<keyword evidence="5 11" id="KW-0132">Cell division</keyword>
<protein>
    <recommendedName>
        <fullName evidence="3 11">Tyrosine recombinase XerC</fullName>
    </recommendedName>
</protein>
<dbReference type="InterPro" id="IPR010998">
    <property type="entry name" value="Integrase_recombinase_N"/>
</dbReference>
<feature type="domain" description="Tyr recombinase" evidence="12">
    <location>
        <begin position="110"/>
        <end position="289"/>
    </location>
</feature>
<evidence type="ECO:0000256" key="1">
    <source>
        <dbReference type="ARBA" id="ARBA00004496"/>
    </source>
</evidence>
<evidence type="ECO:0000256" key="3">
    <source>
        <dbReference type="ARBA" id="ARBA00015804"/>
    </source>
</evidence>
<dbReference type="GO" id="GO:0003677">
    <property type="term" value="F:DNA binding"/>
    <property type="evidence" value="ECO:0007669"/>
    <property type="project" value="UniProtKB-UniRule"/>
</dbReference>
<dbReference type="KEGG" id="apor:DDU33_01595"/>
<dbReference type="InterPro" id="IPR050090">
    <property type="entry name" value="Tyrosine_recombinase_XerCD"/>
</dbReference>
<dbReference type="Pfam" id="PF00589">
    <property type="entry name" value="Phage_integrase"/>
    <property type="match status" value="1"/>
</dbReference>
<feature type="active site" evidence="11">
    <location>
        <position position="267"/>
    </location>
</feature>
<evidence type="ECO:0000256" key="4">
    <source>
        <dbReference type="ARBA" id="ARBA00022490"/>
    </source>
</evidence>
<sequence length="300" mass="34202">MDNTLYAQIQPYWDYLRAEKQVSPHTLSNYQRQLQAVCAMLKQHQISSWQEVDASVIRWILSQSHKQGLGAKSIGVRLVALRQWFAYLVKHEQLPANPALGIKAPKVGRHLPKNVDAEQVAQLLNTEATTPLEIRDLAMMELMYSSGLRLSELQGLDLDCMDLATREVRLLGKGNKERIVPIGSKALEAIHRWLEVRMSFNPQDNAVFLNNRGGRLSHRSIQLIMEKWGRKQGLETHLHPHKLRHSFATHMLEGSGDLRAVQELLGHSSLATTQIYTHLDFQHLAKVYDAAHPRARKKKT</sequence>
<dbReference type="InterPro" id="IPR013762">
    <property type="entry name" value="Integrase-like_cat_sf"/>
</dbReference>
<dbReference type="InterPro" id="IPR002104">
    <property type="entry name" value="Integrase_catalytic"/>
</dbReference>
<dbReference type="Gene3D" id="1.10.150.130">
    <property type="match status" value="1"/>
</dbReference>
<proteinExistence type="inferred from homology"/>
<keyword evidence="8 11" id="KW-0238">DNA-binding</keyword>
<dbReference type="Pfam" id="PF02899">
    <property type="entry name" value="Phage_int_SAM_1"/>
    <property type="match status" value="1"/>
</dbReference>
<accession>A0A2U8FH58</accession>
<dbReference type="GO" id="GO:0009037">
    <property type="term" value="F:tyrosine-based site-specific recombinase activity"/>
    <property type="evidence" value="ECO:0007669"/>
    <property type="project" value="UniProtKB-UniRule"/>
</dbReference>
<keyword evidence="6 11" id="KW-0159">Chromosome partition</keyword>
<comment type="similarity">
    <text evidence="2 11">Belongs to the 'phage' integrase family. XerC subfamily.</text>
</comment>
<dbReference type="SUPFAM" id="SSF47823">
    <property type="entry name" value="lambda integrase-like, N-terminal domain"/>
    <property type="match status" value="1"/>
</dbReference>
<dbReference type="NCBIfam" id="NF001399">
    <property type="entry name" value="PRK00283.1"/>
    <property type="match status" value="1"/>
</dbReference>
<evidence type="ECO:0000256" key="8">
    <source>
        <dbReference type="ARBA" id="ARBA00023125"/>
    </source>
</evidence>
<gene>
    <name evidence="11 14" type="primary">xerC</name>
    <name evidence="14" type="ORF">DDU33_01595</name>
</gene>
<keyword evidence="10 11" id="KW-0131">Cell cycle</keyword>
<comment type="subcellular location">
    <subcellularLocation>
        <location evidence="1 11">Cytoplasm</location>
    </subcellularLocation>
</comment>
<keyword evidence="4 11" id="KW-0963">Cytoplasm</keyword>
<comment type="function">
    <text evidence="11">Site-specific tyrosine recombinase, which acts by catalyzing the cutting and rejoining of the recombining DNA molecules. The XerC-XerD complex is essential to convert dimers of the bacterial chromosome into monomers to permit their segregation at cell division. It also contributes to the segregational stability of plasmids.</text>
</comment>
<evidence type="ECO:0000313" key="14">
    <source>
        <dbReference type="EMBL" id="AWI50275.1"/>
    </source>
</evidence>
<evidence type="ECO:0000256" key="7">
    <source>
        <dbReference type="ARBA" id="ARBA00022908"/>
    </source>
</evidence>
<feature type="active site" description="O-(3'-phospho-DNA)-tyrosine intermediate" evidence="11">
    <location>
        <position position="276"/>
    </location>
</feature>
<evidence type="ECO:0000256" key="5">
    <source>
        <dbReference type="ARBA" id="ARBA00022618"/>
    </source>
</evidence>
<dbReference type="InterPro" id="IPR044068">
    <property type="entry name" value="CB"/>
</dbReference>
<keyword evidence="15" id="KW-1185">Reference proteome</keyword>
<feature type="active site" evidence="11">
    <location>
        <position position="244"/>
    </location>
</feature>
<dbReference type="PANTHER" id="PTHR30349:SF81">
    <property type="entry name" value="TYROSINE RECOMBINASE XERC"/>
    <property type="match status" value="1"/>
</dbReference>